<dbReference type="Proteomes" id="UP000252585">
    <property type="component" value="Unassembled WGS sequence"/>
</dbReference>
<comment type="caution">
    <text evidence="3">The sequence shown here is derived from an EMBL/GenBank/DDBJ whole genome shotgun (WGS) entry which is preliminary data.</text>
</comment>
<keyword evidence="1" id="KW-1133">Transmembrane helix</keyword>
<dbReference type="SMART" id="SM00278">
    <property type="entry name" value="HhH1"/>
    <property type="match status" value="2"/>
</dbReference>
<dbReference type="NCBIfam" id="TIGR00426">
    <property type="entry name" value="competence protein ComEA helix-hairpin-helix repeat region"/>
    <property type="match status" value="1"/>
</dbReference>
<reference evidence="3 4" key="1">
    <citation type="submission" date="2018-07" db="EMBL/GenBank/DDBJ databases">
        <title>Genomic Encyclopedia of Type Strains, Phase IV (KMG-IV): sequencing the most valuable type-strain genomes for metagenomic binning, comparative biology and taxonomic classification.</title>
        <authorList>
            <person name="Goeker M."/>
        </authorList>
    </citation>
    <scope>NUCLEOTIDE SEQUENCE [LARGE SCALE GENOMIC DNA]</scope>
    <source>
        <strain evidence="3 4">DSM 27696</strain>
    </source>
</reference>
<dbReference type="GO" id="GO:0015627">
    <property type="term" value="C:type II protein secretion system complex"/>
    <property type="evidence" value="ECO:0007669"/>
    <property type="project" value="TreeGrafter"/>
</dbReference>
<organism evidence="3 4">
    <name type="scientific">Saliterribacillus persicus</name>
    <dbReference type="NCBI Taxonomy" id="930114"/>
    <lineage>
        <taxon>Bacteria</taxon>
        <taxon>Bacillati</taxon>
        <taxon>Bacillota</taxon>
        <taxon>Bacilli</taxon>
        <taxon>Bacillales</taxon>
        <taxon>Bacillaceae</taxon>
        <taxon>Saliterribacillus</taxon>
    </lineage>
</organism>
<evidence type="ECO:0000259" key="2">
    <source>
        <dbReference type="SMART" id="SM00278"/>
    </source>
</evidence>
<dbReference type="Pfam" id="PF10531">
    <property type="entry name" value="SLBB"/>
    <property type="match status" value="1"/>
</dbReference>
<evidence type="ECO:0000256" key="1">
    <source>
        <dbReference type="SAM" id="Phobius"/>
    </source>
</evidence>
<dbReference type="InterPro" id="IPR019554">
    <property type="entry name" value="Soluble_ligand-bd"/>
</dbReference>
<feature type="domain" description="Helix-hairpin-helix DNA-binding motif class 1" evidence="2">
    <location>
        <begin position="148"/>
        <end position="167"/>
    </location>
</feature>
<keyword evidence="1" id="KW-0812">Transmembrane</keyword>
<dbReference type="EMBL" id="QPJJ01000011">
    <property type="protein sequence ID" value="RCW65307.1"/>
    <property type="molecule type" value="Genomic_DNA"/>
</dbReference>
<gene>
    <name evidence="3" type="ORF">DFR57_11135</name>
</gene>
<dbReference type="Gene3D" id="1.10.150.320">
    <property type="entry name" value="Photosystem II 12 kDa extrinsic protein"/>
    <property type="match status" value="1"/>
</dbReference>
<dbReference type="InterPro" id="IPR003583">
    <property type="entry name" value="Hlx-hairpin-Hlx_DNA-bd_motif"/>
</dbReference>
<dbReference type="InterPro" id="IPR004509">
    <property type="entry name" value="Competence_ComEA_HhH"/>
</dbReference>
<proteinExistence type="predicted"/>
<dbReference type="GO" id="GO:0003677">
    <property type="term" value="F:DNA binding"/>
    <property type="evidence" value="ECO:0007669"/>
    <property type="project" value="InterPro"/>
</dbReference>
<keyword evidence="4" id="KW-1185">Reference proteome</keyword>
<feature type="transmembrane region" description="Helical" evidence="1">
    <location>
        <begin position="12"/>
        <end position="29"/>
    </location>
</feature>
<dbReference type="PANTHER" id="PTHR21180">
    <property type="entry name" value="ENDONUCLEASE/EXONUCLEASE/PHOSPHATASE FAMILY DOMAIN-CONTAINING PROTEIN 1"/>
    <property type="match status" value="1"/>
</dbReference>
<name>A0A368XFN9_9BACI</name>
<dbReference type="GO" id="GO:0006281">
    <property type="term" value="P:DNA repair"/>
    <property type="evidence" value="ECO:0007669"/>
    <property type="project" value="InterPro"/>
</dbReference>
<dbReference type="GO" id="GO:0015628">
    <property type="term" value="P:protein secretion by the type II secretion system"/>
    <property type="evidence" value="ECO:0007669"/>
    <property type="project" value="TreeGrafter"/>
</dbReference>
<feature type="domain" description="Helix-hairpin-helix DNA-binding motif class 1" evidence="2">
    <location>
        <begin position="178"/>
        <end position="197"/>
    </location>
</feature>
<dbReference type="InterPro" id="IPR051675">
    <property type="entry name" value="Endo/Exo/Phosphatase_dom_1"/>
</dbReference>
<accession>A0A368XFN9</accession>
<sequence>MIQLHLLKFLKQYSLYIIIFFFIVGWVIYDHTTEPKKVAESEIKIEELVQAEAANVPEENQSVLVVDIKGEVVSPGVFEMKEGARVKDVIKVAGGFTSESDQASINLAQKVYDEMVIVVYPIDEATNLNLSIVGEESSKIKINSATADEIESIPGIGEVKAQAIIEHRDTYGHFKVIEDLEQVSGIGAKTVEKMKEYILVP</sequence>
<dbReference type="InterPro" id="IPR010994">
    <property type="entry name" value="RuvA_2-like"/>
</dbReference>
<dbReference type="SUPFAM" id="SSF47781">
    <property type="entry name" value="RuvA domain 2-like"/>
    <property type="match status" value="1"/>
</dbReference>
<protein>
    <submittedName>
        <fullName evidence="3">Competence protein ComEA</fullName>
    </submittedName>
</protein>
<evidence type="ECO:0000313" key="3">
    <source>
        <dbReference type="EMBL" id="RCW65307.1"/>
    </source>
</evidence>
<dbReference type="Pfam" id="PF12836">
    <property type="entry name" value="HHH_3"/>
    <property type="match status" value="1"/>
</dbReference>
<dbReference type="RefSeq" id="WP_170132981.1">
    <property type="nucleotide sequence ID" value="NZ_QPJJ01000011.1"/>
</dbReference>
<dbReference type="AlphaFoldDB" id="A0A368XFN9"/>
<evidence type="ECO:0000313" key="4">
    <source>
        <dbReference type="Proteomes" id="UP000252585"/>
    </source>
</evidence>
<dbReference type="PANTHER" id="PTHR21180:SF32">
    <property type="entry name" value="ENDONUCLEASE_EXONUCLEASE_PHOSPHATASE FAMILY DOMAIN-CONTAINING PROTEIN 1"/>
    <property type="match status" value="1"/>
</dbReference>
<keyword evidence="1" id="KW-0472">Membrane</keyword>